<accession>A0A2A2H6T0</accession>
<organism evidence="2 3">
    <name type="scientific">Methanobacterium bryantii</name>
    <dbReference type="NCBI Taxonomy" id="2161"/>
    <lineage>
        <taxon>Archaea</taxon>
        <taxon>Methanobacteriati</taxon>
        <taxon>Methanobacteriota</taxon>
        <taxon>Methanomada group</taxon>
        <taxon>Methanobacteria</taxon>
        <taxon>Methanobacteriales</taxon>
        <taxon>Methanobacteriaceae</taxon>
        <taxon>Methanobacterium</taxon>
    </lineage>
</organism>
<evidence type="ECO:0000313" key="2">
    <source>
        <dbReference type="EMBL" id="PAV04980.1"/>
    </source>
</evidence>
<sequence length="104" mass="12239">MDKFMWGILAGTKGATNRARIIDELKNRPYNVNQLAEKLELDYKTVKHHIRVLERNNMVTSTGKKYGALYFLSDKMEQNYDSFQEIWEEFRKSNEACAIYDHAS</sequence>
<dbReference type="CDD" id="cd00090">
    <property type="entry name" value="HTH_ARSR"/>
    <property type="match status" value="1"/>
</dbReference>
<dbReference type="InterPro" id="IPR011991">
    <property type="entry name" value="ArsR-like_HTH"/>
</dbReference>
<dbReference type="EMBL" id="LMVM01000012">
    <property type="protein sequence ID" value="PAV04980.1"/>
    <property type="molecule type" value="Genomic_DNA"/>
</dbReference>
<dbReference type="Pfam" id="PF01022">
    <property type="entry name" value="HTH_5"/>
    <property type="match status" value="1"/>
</dbReference>
<protein>
    <submittedName>
        <fullName evidence="2">ArsR family transcriptional regulator</fullName>
    </submittedName>
</protein>
<dbReference type="Gene3D" id="1.10.10.10">
    <property type="entry name" value="Winged helix-like DNA-binding domain superfamily/Winged helix DNA-binding domain"/>
    <property type="match status" value="1"/>
</dbReference>
<dbReference type="RefSeq" id="WP_069584285.1">
    <property type="nucleotide sequence ID" value="NZ_LMVM01000012.1"/>
</dbReference>
<dbReference type="PANTHER" id="PTHR38600">
    <property type="entry name" value="TRANSCRIPTIONAL REGULATORY PROTEIN"/>
    <property type="match status" value="1"/>
</dbReference>
<dbReference type="PANTHER" id="PTHR38600:SF1">
    <property type="entry name" value="TRANSCRIPTIONAL REGULATORY PROTEIN"/>
    <property type="match status" value="1"/>
</dbReference>
<proteinExistence type="predicted"/>
<feature type="domain" description="HTH arsR-type" evidence="1">
    <location>
        <begin position="17"/>
        <end position="60"/>
    </location>
</feature>
<gene>
    <name evidence="2" type="ORF">ASJ80_11800</name>
</gene>
<dbReference type="InterPro" id="IPR001845">
    <property type="entry name" value="HTH_ArsR_DNA-bd_dom"/>
</dbReference>
<dbReference type="AlphaFoldDB" id="A0A2A2H6T0"/>
<dbReference type="InterPro" id="IPR036390">
    <property type="entry name" value="WH_DNA-bd_sf"/>
</dbReference>
<dbReference type="GO" id="GO:0003700">
    <property type="term" value="F:DNA-binding transcription factor activity"/>
    <property type="evidence" value="ECO:0007669"/>
    <property type="project" value="InterPro"/>
</dbReference>
<dbReference type="OrthoDB" id="35765at2157"/>
<dbReference type="SUPFAM" id="SSF46785">
    <property type="entry name" value="Winged helix' DNA-binding domain"/>
    <property type="match status" value="1"/>
</dbReference>
<reference evidence="2 3" key="1">
    <citation type="journal article" date="2017" name="BMC Genomics">
        <title>Genomic analysis of methanogenic archaea reveals a shift towards energy conservation.</title>
        <authorList>
            <person name="Gilmore S.P."/>
            <person name="Henske J.K."/>
            <person name="Sexton J.A."/>
            <person name="Solomon K.V."/>
            <person name="Seppala S."/>
            <person name="Yoo J.I."/>
            <person name="Huyett L.M."/>
            <person name="Pressman A."/>
            <person name="Cogan J.Z."/>
            <person name="Kivenson V."/>
            <person name="Peng X."/>
            <person name="Tan Y."/>
            <person name="Valentine D.L."/>
            <person name="O'Malley M.A."/>
        </authorList>
    </citation>
    <scope>NUCLEOTIDE SEQUENCE [LARGE SCALE GENOMIC DNA]</scope>
    <source>
        <strain evidence="2 3">M.o.H.</strain>
    </source>
</reference>
<evidence type="ECO:0000259" key="1">
    <source>
        <dbReference type="Pfam" id="PF01022"/>
    </source>
</evidence>
<evidence type="ECO:0000313" key="3">
    <source>
        <dbReference type="Proteomes" id="UP000217784"/>
    </source>
</evidence>
<keyword evidence="3" id="KW-1185">Reference proteome</keyword>
<name>A0A2A2H6T0_METBR</name>
<dbReference type="InterPro" id="IPR036388">
    <property type="entry name" value="WH-like_DNA-bd_sf"/>
</dbReference>
<comment type="caution">
    <text evidence="2">The sequence shown here is derived from an EMBL/GenBank/DDBJ whole genome shotgun (WGS) entry which is preliminary data.</text>
</comment>
<dbReference type="Proteomes" id="UP000217784">
    <property type="component" value="Unassembled WGS sequence"/>
</dbReference>